<protein>
    <submittedName>
        <fullName evidence="1">Uncharacterized protein</fullName>
    </submittedName>
</protein>
<comment type="caution">
    <text evidence="1">The sequence shown here is derived from an EMBL/GenBank/DDBJ whole genome shotgun (WGS) entry which is preliminary data.</text>
</comment>
<proteinExistence type="predicted"/>
<evidence type="ECO:0000313" key="1">
    <source>
        <dbReference type="EMBL" id="CAD6526951.1"/>
    </source>
</evidence>
<accession>A0ABM8NI27</accession>
<sequence>MEHEQSGRVRPYFSDFPLQVLARPRDGGGFDVSGDMNGDDETVGCYANSVTALVDAIQMERAGRPGFGCGDAGTFDRHLFHSRDGKSLIANVRIGWPVHRRKIILRPGLGFATITKRLRQRVPDDGAPLSFEVDEDAFAWLDAIHERAGLYAWRETARAALSWNADRMTKAALRALESIEVTVCDASRCDEVALFDPESEQWHFVPAKEFLIR</sequence>
<evidence type="ECO:0000313" key="2">
    <source>
        <dbReference type="Proteomes" id="UP000656319"/>
    </source>
</evidence>
<keyword evidence="2" id="KW-1185">Reference proteome</keyword>
<organism evidence="1 2">
    <name type="scientific">Paraburkholderia hiiakae</name>
    <dbReference type="NCBI Taxonomy" id="1081782"/>
    <lineage>
        <taxon>Bacteria</taxon>
        <taxon>Pseudomonadati</taxon>
        <taxon>Pseudomonadota</taxon>
        <taxon>Betaproteobacteria</taxon>
        <taxon>Burkholderiales</taxon>
        <taxon>Burkholderiaceae</taxon>
        <taxon>Paraburkholderia</taxon>
    </lineage>
</organism>
<reference evidence="1 2" key="1">
    <citation type="submission" date="2020-10" db="EMBL/GenBank/DDBJ databases">
        <authorList>
            <person name="Peeters C."/>
        </authorList>
    </citation>
    <scope>NUCLEOTIDE SEQUENCE [LARGE SCALE GENOMIC DNA]</scope>
    <source>
        <strain evidence="1 2">LMG 27952</strain>
    </source>
</reference>
<dbReference type="Proteomes" id="UP000656319">
    <property type="component" value="Unassembled WGS sequence"/>
</dbReference>
<gene>
    <name evidence="1" type="ORF">LMG27952_01976</name>
</gene>
<dbReference type="EMBL" id="CAJHCQ010000004">
    <property type="protein sequence ID" value="CAD6526951.1"/>
    <property type="molecule type" value="Genomic_DNA"/>
</dbReference>
<name>A0ABM8NI27_9BURK</name>